<reference evidence="2 5" key="1">
    <citation type="journal article" date="2011" name="J. Bacteriol.">
        <title>Genome sequence of Halobiforma lacisalsi AJ5, an extremely halophilic archaeon which harbors a bop gene.</title>
        <authorList>
            <person name="Jiang X."/>
            <person name="Wang S."/>
            <person name="Cheng H."/>
            <person name="Huo Y."/>
            <person name="Zhang X."/>
            <person name="Zhu X."/>
            <person name="Han X."/>
            <person name="Ni P."/>
            <person name="Wu M."/>
        </authorList>
    </citation>
    <scope>NUCLEOTIDE SEQUENCE [LARGE SCALE GENOMIC DNA]</scope>
    <source>
        <strain evidence="2 5">AJ5</strain>
    </source>
</reference>
<dbReference type="GeneID" id="30919989"/>
<dbReference type="RefSeq" id="WP_007142050.1">
    <property type="nucleotide sequence ID" value="NZ_AOLZ01000042.1"/>
</dbReference>
<evidence type="ECO:0000313" key="3">
    <source>
        <dbReference type="EMBL" id="EMA31970.1"/>
    </source>
</evidence>
<dbReference type="EMBL" id="CP019285">
    <property type="protein sequence ID" value="APW96743.1"/>
    <property type="molecule type" value="Genomic_DNA"/>
</dbReference>
<proteinExistence type="predicted"/>
<dbReference type="Proteomes" id="UP000011555">
    <property type="component" value="Unassembled WGS sequence"/>
</dbReference>
<reference evidence="2" key="3">
    <citation type="submission" date="2017-01" db="EMBL/GenBank/DDBJ databases">
        <authorList>
            <person name="Mah S.A."/>
            <person name="Swanson W.J."/>
            <person name="Moy G.W."/>
            <person name="Vacquier V.D."/>
        </authorList>
    </citation>
    <scope>NUCLEOTIDE SEQUENCE</scope>
    <source>
        <strain evidence="2">AJ5</strain>
    </source>
</reference>
<gene>
    <name evidence="3" type="ORF">C445_11686</name>
    <name evidence="2" type="ORF">CHINAEXTREME_02655</name>
</gene>
<evidence type="ECO:0000313" key="4">
    <source>
        <dbReference type="Proteomes" id="UP000011555"/>
    </source>
</evidence>
<dbReference type="Proteomes" id="UP000186547">
    <property type="component" value="Chromosome"/>
</dbReference>
<accession>M0LIY5</accession>
<reference evidence="3 4" key="2">
    <citation type="journal article" date="2014" name="PLoS Genet.">
        <title>Phylogenetically driven sequencing of extremely halophilic archaea reveals strategies for static and dynamic osmo-response.</title>
        <authorList>
            <person name="Becker E.A."/>
            <person name="Seitzer P.M."/>
            <person name="Tritt A."/>
            <person name="Larsen D."/>
            <person name="Krusor M."/>
            <person name="Yao A.I."/>
            <person name="Wu D."/>
            <person name="Madern D."/>
            <person name="Eisen J.A."/>
            <person name="Darling A.E."/>
            <person name="Facciotti M.T."/>
        </authorList>
    </citation>
    <scope>NUCLEOTIDE SEQUENCE [LARGE SCALE GENOMIC DNA]</scope>
    <source>
        <strain evidence="3 4">AJ5</strain>
    </source>
</reference>
<dbReference type="Pfam" id="PF24373">
    <property type="entry name" value="DUF7529"/>
    <property type="match status" value="1"/>
</dbReference>
<evidence type="ECO:0000256" key="1">
    <source>
        <dbReference type="SAM" id="MobiDB-lite"/>
    </source>
</evidence>
<dbReference type="InterPro" id="IPR055951">
    <property type="entry name" value="DUF7529"/>
</dbReference>
<dbReference type="EMBL" id="AOLZ01000042">
    <property type="protein sequence ID" value="EMA31970.1"/>
    <property type="molecule type" value="Genomic_DNA"/>
</dbReference>
<protein>
    <submittedName>
        <fullName evidence="3">Uncharacterized protein</fullName>
    </submittedName>
</protein>
<feature type="region of interest" description="Disordered" evidence="1">
    <location>
        <begin position="48"/>
        <end position="86"/>
    </location>
</feature>
<name>M0LIY5_NATLA</name>
<keyword evidence="4" id="KW-1185">Reference proteome</keyword>
<dbReference type="STRING" id="358396.CHINAEXTREME_02655"/>
<dbReference type="eggNOG" id="arCOG02977">
    <property type="taxonomic scope" value="Archaea"/>
</dbReference>
<evidence type="ECO:0000313" key="2">
    <source>
        <dbReference type="EMBL" id="APW96743.1"/>
    </source>
</evidence>
<dbReference type="KEGG" id="hlc:CHINAEXTREME02655"/>
<dbReference type="AlphaFoldDB" id="M0LIY5"/>
<sequence length="207" mass="22929">MTDRNGSDGGRAASDPRWDELRADAIGIADRYRENGWDALVLEPIAADPVPNAEAEPHPAVDGVEGGTDSAPRGESQPGLEARVSREEYEPLEGLVDADDVTFGDAEVYYRPAESTGGDASDETDLEDRRFVIVVERDGESETAVCLPLAYSIGEARPVLERALVDEELLLRVRADTDEENRWVTFSHEDPSLFLEEADVRRWRNEE</sequence>
<organism evidence="3 4">
    <name type="scientific">Natronobacterium lacisalsi AJ5</name>
    <dbReference type="NCBI Taxonomy" id="358396"/>
    <lineage>
        <taxon>Archaea</taxon>
        <taxon>Methanobacteriati</taxon>
        <taxon>Methanobacteriota</taxon>
        <taxon>Stenosarchaea group</taxon>
        <taxon>Halobacteria</taxon>
        <taxon>Halobacteriales</taxon>
        <taxon>Natrialbaceae</taxon>
        <taxon>Natronobacterium</taxon>
    </lineage>
</organism>
<evidence type="ECO:0000313" key="5">
    <source>
        <dbReference type="Proteomes" id="UP000186547"/>
    </source>
</evidence>